<dbReference type="KEGG" id="sari:H5J25_04755"/>
<dbReference type="AlphaFoldDB" id="A0A974S506"/>
<keyword evidence="3" id="KW-1185">Reference proteome</keyword>
<sequence length="83" mass="8148">MVGGSAAAKKPLANGAAPIAFEAKVLSYSGLVGPTDSRLAAPSVSVQLPEAPTDVFHTISVACGYIGLLAGFAAAGGGLFLFL</sequence>
<name>A0A974S506_9SPHN</name>
<reference evidence="3" key="1">
    <citation type="submission" date="2020-09" db="EMBL/GenBank/DDBJ databases">
        <title>Sphingomonas sp., a new species isolated from pork steak.</title>
        <authorList>
            <person name="Heidler von Heilborn D."/>
        </authorList>
    </citation>
    <scope>NUCLEOTIDE SEQUENCE [LARGE SCALE GENOMIC DNA]</scope>
</reference>
<keyword evidence="1" id="KW-0472">Membrane</keyword>
<dbReference type="Proteomes" id="UP000595894">
    <property type="component" value="Chromosome"/>
</dbReference>
<gene>
    <name evidence="2" type="ORF">H5J25_04755</name>
</gene>
<keyword evidence="1" id="KW-1133">Transmembrane helix</keyword>
<accession>A0A974S506</accession>
<proteinExistence type="predicted"/>
<evidence type="ECO:0000313" key="2">
    <source>
        <dbReference type="EMBL" id="QQV78054.1"/>
    </source>
</evidence>
<protein>
    <submittedName>
        <fullName evidence="2">Uncharacterized protein</fullName>
    </submittedName>
</protein>
<dbReference type="EMBL" id="CP061035">
    <property type="protein sequence ID" value="QQV78054.1"/>
    <property type="molecule type" value="Genomic_DNA"/>
</dbReference>
<dbReference type="RefSeq" id="WP_202094983.1">
    <property type="nucleotide sequence ID" value="NZ_CP061035.1"/>
</dbReference>
<evidence type="ECO:0000256" key="1">
    <source>
        <dbReference type="SAM" id="Phobius"/>
    </source>
</evidence>
<organism evidence="2 3">
    <name type="scientific">Sphingomonas aliaeris</name>
    <dbReference type="NCBI Taxonomy" id="2759526"/>
    <lineage>
        <taxon>Bacteria</taxon>
        <taxon>Pseudomonadati</taxon>
        <taxon>Pseudomonadota</taxon>
        <taxon>Alphaproteobacteria</taxon>
        <taxon>Sphingomonadales</taxon>
        <taxon>Sphingomonadaceae</taxon>
        <taxon>Sphingomonas</taxon>
    </lineage>
</organism>
<feature type="transmembrane region" description="Helical" evidence="1">
    <location>
        <begin position="55"/>
        <end position="82"/>
    </location>
</feature>
<keyword evidence="1" id="KW-0812">Transmembrane</keyword>
<evidence type="ECO:0000313" key="3">
    <source>
        <dbReference type="Proteomes" id="UP000595894"/>
    </source>
</evidence>